<dbReference type="SUPFAM" id="SSF52980">
    <property type="entry name" value="Restriction endonuclease-like"/>
    <property type="match status" value="1"/>
</dbReference>
<name>A0ABZ1SYJ6_9ACTN</name>
<dbReference type="EMBL" id="CP108085">
    <property type="protein sequence ID" value="WUP78104.1"/>
    <property type="molecule type" value="Genomic_DNA"/>
</dbReference>
<dbReference type="PANTHER" id="PTHR35400">
    <property type="entry name" value="SLR1083 PROTEIN"/>
    <property type="match status" value="1"/>
</dbReference>
<proteinExistence type="predicted"/>
<dbReference type="InterPro" id="IPR008538">
    <property type="entry name" value="Uma2"/>
</dbReference>
<dbReference type="GO" id="GO:0004519">
    <property type="term" value="F:endonuclease activity"/>
    <property type="evidence" value="ECO:0007669"/>
    <property type="project" value="UniProtKB-KW"/>
</dbReference>
<sequence>MSVTITFGRQGSRCPWPRDDTRDLPEGFRYEIEDGNLLVENSPAPEHQYVAYRLMRLLNDAAEDAGLDLITIGPVDVDVPGPLPGYRSPPDLVTVPGKLAEGGYDLLKGHDTLIATEITGKDAVTRDMITKRQVYASIGIPFSWVVRLDQPEPRVIVFELVAGEYRERHVMRTGEPATLDEPFRVTLDPGALLRRRPG</sequence>
<dbReference type="PANTHER" id="PTHR35400:SF3">
    <property type="entry name" value="SLL1072 PROTEIN"/>
    <property type="match status" value="1"/>
</dbReference>
<evidence type="ECO:0000313" key="2">
    <source>
        <dbReference type="EMBL" id="WUP78104.1"/>
    </source>
</evidence>
<protein>
    <submittedName>
        <fullName evidence="2">Uma2 family endonuclease</fullName>
    </submittedName>
</protein>
<dbReference type="InterPro" id="IPR012296">
    <property type="entry name" value="Nuclease_put_TT1808"/>
</dbReference>
<dbReference type="CDD" id="cd06260">
    <property type="entry name" value="DUF820-like"/>
    <property type="match status" value="1"/>
</dbReference>
<gene>
    <name evidence="2" type="ORF">OG913_14245</name>
</gene>
<dbReference type="InterPro" id="IPR011335">
    <property type="entry name" value="Restrct_endonuc-II-like"/>
</dbReference>
<reference evidence="2" key="1">
    <citation type="submission" date="2022-10" db="EMBL/GenBank/DDBJ databases">
        <title>The complete genomes of actinobacterial strains from the NBC collection.</title>
        <authorList>
            <person name="Joergensen T.S."/>
            <person name="Alvarez Arevalo M."/>
            <person name="Sterndorff E.B."/>
            <person name="Faurdal D."/>
            <person name="Vuksanovic O."/>
            <person name="Mourched A.-S."/>
            <person name="Charusanti P."/>
            <person name="Shaw S."/>
            <person name="Blin K."/>
            <person name="Weber T."/>
        </authorList>
    </citation>
    <scope>NUCLEOTIDE SEQUENCE</scope>
    <source>
        <strain evidence="2">NBC_00254</strain>
    </source>
</reference>
<dbReference type="Gene3D" id="3.90.1570.10">
    <property type="entry name" value="tt1808, chain A"/>
    <property type="match status" value="1"/>
</dbReference>
<feature type="domain" description="Putative restriction endonuclease" evidence="1">
    <location>
        <begin position="23"/>
        <end position="184"/>
    </location>
</feature>
<dbReference type="RefSeq" id="WP_142645308.1">
    <property type="nucleotide sequence ID" value="NZ_CP108085.1"/>
</dbReference>
<keyword evidence="2" id="KW-0378">Hydrolase</keyword>
<evidence type="ECO:0000313" key="3">
    <source>
        <dbReference type="Proteomes" id="UP001432011"/>
    </source>
</evidence>
<keyword evidence="2" id="KW-0540">Nuclease</keyword>
<dbReference type="Proteomes" id="UP001432011">
    <property type="component" value="Chromosome"/>
</dbReference>
<organism evidence="2 3">
    <name type="scientific">Microbispora hainanensis</name>
    <dbReference type="NCBI Taxonomy" id="568844"/>
    <lineage>
        <taxon>Bacteria</taxon>
        <taxon>Bacillati</taxon>
        <taxon>Actinomycetota</taxon>
        <taxon>Actinomycetes</taxon>
        <taxon>Streptosporangiales</taxon>
        <taxon>Streptosporangiaceae</taxon>
        <taxon>Microbispora</taxon>
    </lineage>
</organism>
<keyword evidence="3" id="KW-1185">Reference proteome</keyword>
<evidence type="ECO:0000259" key="1">
    <source>
        <dbReference type="Pfam" id="PF05685"/>
    </source>
</evidence>
<accession>A0ABZ1SYJ6</accession>
<dbReference type="Pfam" id="PF05685">
    <property type="entry name" value="Uma2"/>
    <property type="match status" value="1"/>
</dbReference>
<keyword evidence="2" id="KW-0255">Endonuclease</keyword>